<feature type="transmembrane region" description="Helical" evidence="1">
    <location>
        <begin position="25"/>
        <end position="48"/>
    </location>
</feature>
<evidence type="ECO:0008006" key="4">
    <source>
        <dbReference type="Google" id="ProtNLM"/>
    </source>
</evidence>
<dbReference type="PANTHER" id="PTHR35791">
    <property type="entry name" value="UPF0754 MEMBRANE PROTEIN YHEB"/>
    <property type="match status" value="1"/>
</dbReference>
<comment type="caution">
    <text evidence="2">The sequence shown here is derived from an EMBL/GenBank/DDBJ whole genome shotgun (WGS) entry which is preliminary data.</text>
</comment>
<dbReference type="EMBL" id="JAEMNV010000003">
    <property type="protein sequence ID" value="MBJ8339387.1"/>
    <property type="molecule type" value="Genomic_DNA"/>
</dbReference>
<sequence>MSAVALSGIIDWHELTGWSTFTIELVTIPIFSAVAGLITNWTGVWMLFAPVKFAGFRVPGLAAIYPWFPRRVQILPIFAAGGRFGFQGFIPARSEKMASMVVDKAISRIGGPSDFFRQLEPVAIANQFASIIASDLRSTVDTVIQHAYPDLWDDLPPRVREVVYARVAEELPELANRAFYEIGEHVDELLNVKTMIIECLAARPELLKDVVHGIGAPELRFMVRSGLLGFPFGILLALYLHVHHSIPVVGVLPNWLVILCGAAMIGVTVNVIAVRVVFTPAVAKPWYLCPWRQARFARRQEAAATDFGHAIAHQVITMPVIVGHLIDGPNGDKTKKLLNRVLAEEIDRILGRMKPLVSVAVGARRMKAIRRGSTSTAIAVVPELATDPEFNRVQAQKLDLLCAQKLRELPPEDFVELLYCAVEQDAWLLYLHGAVLGIAVGCVHLLIFGA</sequence>
<evidence type="ECO:0000313" key="3">
    <source>
        <dbReference type="Proteomes" id="UP000655868"/>
    </source>
</evidence>
<dbReference type="AlphaFoldDB" id="A0A934NQC0"/>
<feature type="transmembrane region" description="Helical" evidence="1">
    <location>
        <begin position="427"/>
        <end position="448"/>
    </location>
</feature>
<dbReference type="RefSeq" id="WP_199704091.1">
    <property type="nucleotide sequence ID" value="NZ_JAEMNV010000003.1"/>
</dbReference>
<name>A0A934NQC0_9NOCA</name>
<keyword evidence="3" id="KW-1185">Reference proteome</keyword>
<organism evidence="2 3">
    <name type="scientific">Antrihabitans stalagmiti</name>
    <dbReference type="NCBI Taxonomy" id="2799499"/>
    <lineage>
        <taxon>Bacteria</taxon>
        <taxon>Bacillati</taxon>
        <taxon>Actinomycetota</taxon>
        <taxon>Actinomycetes</taxon>
        <taxon>Mycobacteriales</taxon>
        <taxon>Nocardiaceae</taxon>
        <taxon>Antrihabitans</taxon>
    </lineage>
</organism>
<gene>
    <name evidence="2" type="ORF">JGU71_10840</name>
</gene>
<evidence type="ECO:0000256" key="1">
    <source>
        <dbReference type="SAM" id="Phobius"/>
    </source>
</evidence>
<dbReference type="PANTHER" id="PTHR35791:SF1">
    <property type="entry name" value="UPF0754 MEMBRANE PROTEIN YHEB"/>
    <property type="match status" value="1"/>
</dbReference>
<keyword evidence="1" id="KW-0812">Transmembrane</keyword>
<proteinExistence type="predicted"/>
<dbReference type="Proteomes" id="UP000655868">
    <property type="component" value="Unassembled WGS sequence"/>
</dbReference>
<accession>A0A934NQC0</accession>
<keyword evidence="1" id="KW-0472">Membrane</keyword>
<protein>
    <recommendedName>
        <fullName evidence="4">DUF445 family protein</fullName>
    </recommendedName>
</protein>
<feature type="transmembrane region" description="Helical" evidence="1">
    <location>
        <begin position="254"/>
        <end position="278"/>
    </location>
</feature>
<reference evidence="2" key="1">
    <citation type="submission" date="2020-12" db="EMBL/GenBank/DDBJ databases">
        <title>Antrihabitans popcorni sp. nov. and Antrihabitans auranticaus sp. nov., isolated from a larva cave.</title>
        <authorList>
            <person name="Lee S.D."/>
            <person name="Kim I.S."/>
        </authorList>
    </citation>
    <scope>NUCLEOTIDE SEQUENCE</scope>
    <source>
        <strain evidence="2">YC3-6</strain>
    </source>
</reference>
<keyword evidence="1" id="KW-1133">Transmembrane helix</keyword>
<evidence type="ECO:0000313" key="2">
    <source>
        <dbReference type="EMBL" id="MBJ8339387.1"/>
    </source>
</evidence>
<feature type="transmembrane region" description="Helical" evidence="1">
    <location>
        <begin position="221"/>
        <end position="242"/>
    </location>
</feature>